<evidence type="ECO:0000313" key="3">
    <source>
        <dbReference type="Proteomes" id="UP000326903"/>
    </source>
</evidence>
<sequence>MEVHHHPDLHHKKKNFKEYFLEFLMIFLAVTLGFFAENIRESIKDKNQLHEYVQSMVNDLQSDTVMYNEAINFNLAHCRIIDSIITYLTQNKDNNNKRLYYMARQLTMGSSVISPTAKTFEQMKSSGGLRLIKKQFIADSIGSYYQWIKRFDYWSDFQKQRMNELISINDRIFDAAVLFSIVKKIENENTSGFTQESNPALISTDRMAINAVMMRYQYYYGILKLMNERALSASKEAIDLISLLKKQYHLE</sequence>
<feature type="transmembrane region" description="Helical" evidence="1">
    <location>
        <begin position="19"/>
        <end position="36"/>
    </location>
</feature>
<name>A0A5J5IM06_9BACT</name>
<keyword evidence="1" id="KW-0812">Transmembrane</keyword>
<dbReference type="RefSeq" id="WP_150413246.1">
    <property type="nucleotide sequence ID" value="NZ_VYQF01000001.1"/>
</dbReference>
<dbReference type="EMBL" id="VYQF01000001">
    <property type="protein sequence ID" value="KAA9041157.1"/>
    <property type="molecule type" value="Genomic_DNA"/>
</dbReference>
<organism evidence="2 3">
    <name type="scientific">Ginsengibacter hankyongi</name>
    <dbReference type="NCBI Taxonomy" id="2607284"/>
    <lineage>
        <taxon>Bacteria</taxon>
        <taxon>Pseudomonadati</taxon>
        <taxon>Bacteroidota</taxon>
        <taxon>Chitinophagia</taxon>
        <taxon>Chitinophagales</taxon>
        <taxon>Chitinophagaceae</taxon>
        <taxon>Ginsengibacter</taxon>
    </lineage>
</organism>
<protein>
    <submittedName>
        <fullName evidence="2">Uncharacterized protein</fullName>
    </submittedName>
</protein>
<proteinExistence type="predicted"/>
<keyword evidence="1" id="KW-1133">Transmembrane helix</keyword>
<comment type="caution">
    <text evidence="2">The sequence shown here is derived from an EMBL/GenBank/DDBJ whole genome shotgun (WGS) entry which is preliminary data.</text>
</comment>
<evidence type="ECO:0000256" key="1">
    <source>
        <dbReference type="SAM" id="Phobius"/>
    </source>
</evidence>
<keyword evidence="1" id="KW-0472">Membrane</keyword>
<accession>A0A5J5IM06</accession>
<evidence type="ECO:0000313" key="2">
    <source>
        <dbReference type="EMBL" id="KAA9041157.1"/>
    </source>
</evidence>
<dbReference type="Proteomes" id="UP000326903">
    <property type="component" value="Unassembled WGS sequence"/>
</dbReference>
<dbReference type="AlphaFoldDB" id="A0A5J5IM06"/>
<reference evidence="2 3" key="1">
    <citation type="submission" date="2019-09" db="EMBL/GenBank/DDBJ databases">
        <title>Draft genome sequence of Ginsengibacter sp. BR5-29.</title>
        <authorList>
            <person name="Im W.-T."/>
        </authorList>
    </citation>
    <scope>NUCLEOTIDE SEQUENCE [LARGE SCALE GENOMIC DNA]</scope>
    <source>
        <strain evidence="2 3">BR5-29</strain>
    </source>
</reference>
<keyword evidence="3" id="KW-1185">Reference proteome</keyword>
<gene>
    <name evidence="2" type="ORF">FW778_03720</name>
</gene>